<evidence type="ECO:0000256" key="1">
    <source>
        <dbReference type="PIRSR" id="PIRSR016184-1"/>
    </source>
</evidence>
<dbReference type="GO" id="GO:0005737">
    <property type="term" value="C:cytoplasm"/>
    <property type="evidence" value="ECO:0007669"/>
    <property type="project" value="TreeGrafter"/>
</dbReference>
<name>A0A4S8P2F8_9ACTN</name>
<sequence length="279" mass="28563">MLPFAIYDVFTDRPYAGNQLAVVHDGQALRSAQMQAIAKEFGFSETVFTLPPTVPGAHYRARIFTPAEELPFAGHPTVGAALAMTQSGRVVPDAGTVVQECAAGLMSLTVDASTAKLTSTVLSTGDPIDPAVAAAAIGLDPARVLGRPGFASAGYGHNFVRVADEDVTAATAHLTELEKVYPFSFDPATGEVHARLFHDGVGEDPATGSAALALGVHLAAEGLVRGDGVHRFAIAQGAEIGRPSRLLGEVAIEDGAAVSVSVTGAAAKVAEGTLVALPE</sequence>
<evidence type="ECO:0000313" key="2">
    <source>
        <dbReference type="EMBL" id="THV24270.1"/>
    </source>
</evidence>
<accession>A0A4S8P2F8</accession>
<dbReference type="PANTHER" id="PTHR13774">
    <property type="entry name" value="PHENAZINE BIOSYNTHESIS PROTEIN"/>
    <property type="match status" value="1"/>
</dbReference>
<dbReference type="SUPFAM" id="SSF54506">
    <property type="entry name" value="Diaminopimelate epimerase-like"/>
    <property type="match status" value="1"/>
</dbReference>
<feature type="active site" evidence="1">
    <location>
        <position position="45"/>
    </location>
</feature>
<dbReference type="NCBIfam" id="TIGR00654">
    <property type="entry name" value="PhzF_family"/>
    <property type="match status" value="1"/>
</dbReference>
<protein>
    <submittedName>
        <fullName evidence="2">PhzF family phenazine biosynthesis protein</fullName>
    </submittedName>
</protein>
<dbReference type="Gene3D" id="3.10.310.10">
    <property type="entry name" value="Diaminopimelate Epimerase, Chain A, domain 1"/>
    <property type="match status" value="2"/>
</dbReference>
<dbReference type="OrthoDB" id="9788221at2"/>
<comment type="caution">
    <text evidence="2">The sequence shown here is derived from an EMBL/GenBank/DDBJ whole genome shotgun (WGS) entry which is preliminary data.</text>
</comment>
<organism evidence="2 3">
    <name type="scientific">Glycomyces paridis</name>
    <dbReference type="NCBI Taxonomy" id="2126555"/>
    <lineage>
        <taxon>Bacteria</taxon>
        <taxon>Bacillati</taxon>
        <taxon>Actinomycetota</taxon>
        <taxon>Actinomycetes</taxon>
        <taxon>Glycomycetales</taxon>
        <taxon>Glycomycetaceae</taxon>
        <taxon>Glycomyces</taxon>
    </lineage>
</organism>
<dbReference type="PIRSF" id="PIRSF016184">
    <property type="entry name" value="PhzC_PhzF"/>
    <property type="match status" value="1"/>
</dbReference>
<proteinExistence type="predicted"/>
<dbReference type="AlphaFoldDB" id="A0A4S8P2F8"/>
<dbReference type="Pfam" id="PF02567">
    <property type="entry name" value="PhzC-PhzF"/>
    <property type="match status" value="1"/>
</dbReference>
<dbReference type="InterPro" id="IPR003719">
    <property type="entry name" value="Phenazine_PhzF-like"/>
</dbReference>
<dbReference type="PANTHER" id="PTHR13774:SF32">
    <property type="entry name" value="ANTISENSE-ENHANCING SEQUENCE 1"/>
    <property type="match status" value="1"/>
</dbReference>
<dbReference type="GO" id="GO:0016853">
    <property type="term" value="F:isomerase activity"/>
    <property type="evidence" value="ECO:0007669"/>
    <property type="project" value="TreeGrafter"/>
</dbReference>
<reference evidence="2 3" key="1">
    <citation type="journal article" date="2018" name="Int. J. Syst. Evol. Microbiol.">
        <title>Glycomyces paridis sp. nov., isolated from the medicinal plant Paris polyphylla.</title>
        <authorList>
            <person name="Fang X.M."/>
            <person name="Bai J.L."/>
            <person name="Su J."/>
            <person name="Zhao L.L."/>
            <person name="Liu H.Y."/>
            <person name="Ma B.P."/>
            <person name="Zhang Y.Q."/>
            <person name="Yu L.Y."/>
        </authorList>
    </citation>
    <scope>NUCLEOTIDE SEQUENCE [LARGE SCALE GENOMIC DNA]</scope>
    <source>
        <strain evidence="2 3">CPCC 204357</strain>
    </source>
</reference>
<dbReference type="RefSeq" id="WP_136531821.1">
    <property type="nucleotide sequence ID" value="NZ_STGX01000020.1"/>
</dbReference>
<keyword evidence="3" id="KW-1185">Reference proteome</keyword>
<dbReference type="EMBL" id="STGX01000020">
    <property type="protein sequence ID" value="THV24270.1"/>
    <property type="molecule type" value="Genomic_DNA"/>
</dbReference>
<gene>
    <name evidence="2" type="ORF">E9998_21850</name>
</gene>
<dbReference type="Proteomes" id="UP000305792">
    <property type="component" value="Unassembled WGS sequence"/>
</dbReference>
<evidence type="ECO:0000313" key="3">
    <source>
        <dbReference type="Proteomes" id="UP000305792"/>
    </source>
</evidence>